<dbReference type="AlphaFoldDB" id="A0A316VQN8"/>
<proteinExistence type="predicted"/>
<protein>
    <submittedName>
        <fullName evidence="2">Uncharacterized protein</fullName>
    </submittedName>
</protein>
<evidence type="ECO:0000313" key="3">
    <source>
        <dbReference type="Proteomes" id="UP000245783"/>
    </source>
</evidence>
<dbReference type="RefSeq" id="XP_025367119.1">
    <property type="nucleotide sequence ID" value="XM_025514700.1"/>
</dbReference>
<dbReference type="GeneID" id="37036570"/>
<keyword evidence="1" id="KW-1133">Transmembrane helix</keyword>
<sequence>MGSSNCTERLRRMESAEIPNQGEESWLHLRFIRPAWRSSVLLLLVARLLPLLHSFLEHRASDSTEHCVLNTFASTAASLLALSTAVVAAHTARAGSSVAASLSASMLVATLLAGIVPAFGIPALQVGL</sequence>
<feature type="transmembrane region" description="Helical" evidence="1">
    <location>
        <begin position="68"/>
        <end position="92"/>
    </location>
</feature>
<keyword evidence="3" id="KW-1185">Reference proteome</keyword>
<reference evidence="2 3" key="1">
    <citation type="journal article" date="2018" name="Mol. Biol. Evol.">
        <title>Broad Genomic Sampling Reveals a Smut Pathogenic Ancestry of the Fungal Clade Ustilaginomycotina.</title>
        <authorList>
            <person name="Kijpornyongpan T."/>
            <person name="Mondo S.J."/>
            <person name="Barry K."/>
            <person name="Sandor L."/>
            <person name="Lee J."/>
            <person name="Lipzen A."/>
            <person name="Pangilinan J."/>
            <person name="LaButti K."/>
            <person name="Hainaut M."/>
            <person name="Henrissat B."/>
            <person name="Grigoriev I.V."/>
            <person name="Spatafora J.W."/>
            <person name="Aime M.C."/>
        </authorList>
    </citation>
    <scope>NUCLEOTIDE SEQUENCE [LARGE SCALE GENOMIC DNA]</scope>
    <source>
        <strain evidence="2 3">MCA 4658</strain>
    </source>
</reference>
<accession>A0A316VQN8</accession>
<gene>
    <name evidence="2" type="ORF">IE81DRAFT_326007</name>
</gene>
<keyword evidence="1" id="KW-0472">Membrane</keyword>
<dbReference type="InParanoid" id="A0A316VQN8"/>
<name>A0A316VQN8_9BASI</name>
<organism evidence="2 3">
    <name type="scientific">Ceraceosorus guamensis</name>
    <dbReference type="NCBI Taxonomy" id="1522189"/>
    <lineage>
        <taxon>Eukaryota</taxon>
        <taxon>Fungi</taxon>
        <taxon>Dikarya</taxon>
        <taxon>Basidiomycota</taxon>
        <taxon>Ustilaginomycotina</taxon>
        <taxon>Exobasidiomycetes</taxon>
        <taxon>Ceraceosorales</taxon>
        <taxon>Ceraceosoraceae</taxon>
        <taxon>Ceraceosorus</taxon>
    </lineage>
</organism>
<keyword evidence="1" id="KW-0812">Transmembrane</keyword>
<evidence type="ECO:0000313" key="2">
    <source>
        <dbReference type="EMBL" id="PWN39959.1"/>
    </source>
</evidence>
<feature type="transmembrane region" description="Helical" evidence="1">
    <location>
        <begin position="98"/>
        <end position="124"/>
    </location>
</feature>
<dbReference type="Proteomes" id="UP000245783">
    <property type="component" value="Unassembled WGS sequence"/>
</dbReference>
<evidence type="ECO:0000256" key="1">
    <source>
        <dbReference type="SAM" id="Phobius"/>
    </source>
</evidence>
<dbReference type="EMBL" id="KZ819436">
    <property type="protein sequence ID" value="PWN39959.1"/>
    <property type="molecule type" value="Genomic_DNA"/>
</dbReference>